<dbReference type="InterPro" id="IPR036361">
    <property type="entry name" value="SAP_dom_sf"/>
</dbReference>
<evidence type="ECO:0000259" key="1">
    <source>
        <dbReference type="Pfam" id="PF10208"/>
    </source>
</evidence>
<gene>
    <name evidence="2" type="ORF">AMON00008_LOCUS41233</name>
</gene>
<name>A0A7S4RY32_9DINO</name>
<protein>
    <recommendedName>
        <fullName evidence="1">ARMET C-terminal domain-containing protein</fullName>
    </recommendedName>
</protein>
<feature type="domain" description="ARMET C-terminal" evidence="1">
    <location>
        <begin position="136"/>
        <end position="168"/>
    </location>
</feature>
<dbReference type="AlphaFoldDB" id="A0A7S4RY32"/>
<organism evidence="2">
    <name type="scientific">Alexandrium monilatum</name>
    <dbReference type="NCBI Taxonomy" id="311494"/>
    <lineage>
        <taxon>Eukaryota</taxon>
        <taxon>Sar</taxon>
        <taxon>Alveolata</taxon>
        <taxon>Dinophyceae</taxon>
        <taxon>Gonyaulacales</taxon>
        <taxon>Pyrocystaceae</taxon>
        <taxon>Alexandrium</taxon>
    </lineage>
</organism>
<dbReference type="InterPro" id="IPR019345">
    <property type="entry name" value="ARMET_C"/>
</dbReference>
<evidence type="ECO:0000313" key="2">
    <source>
        <dbReference type="EMBL" id="CAE4626590.1"/>
    </source>
</evidence>
<reference evidence="2" key="1">
    <citation type="submission" date="2021-01" db="EMBL/GenBank/DDBJ databases">
        <authorList>
            <person name="Corre E."/>
            <person name="Pelletier E."/>
            <person name="Niang G."/>
            <person name="Scheremetjew M."/>
            <person name="Finn R."/>
            <person name="Kale V."/>
            <person name="Holt S."/>
            <person name="Cochrane G."/>
            <person name="Meng A."/>
            <person name="Brown T."/>
            <person name="Cohen L."/>
        </authorList>
    </citation>
    <scope>NUCLEOTIDE SEQUENCE</scope>
    <source>
        <strain evidence="2">CCMP3105</strain>
    </source>
</reference>
<dbReference type="Pfam" id="PF10208">
    <property type="entry name" value="ARMET_C"/>
    <property type="match status" value="1"/>
</dbReference>
<proteinExistence type="predicted"/>
<accession>A0A7S4RY32</accession>
<sequence>MPRVHFAVGEDEATLLTVFVRGLEAEIEVEEGQTVEFAKNRAIDQLWQKLPFCHASTALMSLQVFEADSCRELDERERVADGMRLVLAQEPPSEPSADASSAGAGFAKAFADAASKKLGMSSEAPQAGGRHLTREALQKLSVKELRAVIAEAGASSADCVEKADLVERALACKRP</sequence>
<dbReference type="SUPFAM" id="SSF68906">
    <property type="entry name" value="SAP domain"/>
    <property type="match status" value="1"/>
</dbReference>
<dbReference type="Gene3D" id="1.10.720.30">
    <property type="entry name" value="SAP domain"/>
    <property type="match status" value="1"/>
</dbReference>
<dbReference type="EMBL" id="HBNR01058612">
    <property type="protein sequence ID" value="CAE4626590.1"/>
    <property type="molecule type" value="Transcribed_RNA"/>
</dbReference>